<protein>
    <submittedName>
        <fullName evidence="2">cDNA FLJ25715 fis, clone TST05160</fullName>
    </submittedName>
</protein>
<accession>Q8N7E7</accession>
<feature type="compositionally biased region" description="Low complexity" evidence="1">
    <location>
        <begin position="167"/>
        <end position="180"/>
    </location>
</feature>
<feature type="compositionally biased region" description="Basic and acidic residues" evidence="1">
    <location>
        <begin position="103"/>
        <end position="112"/>
    </location>
</feature>
<evidence type="ECO:0000313" key="2">
    <source>
        <dbReference type="EMBL" id="BAC05342.1"/>
    </source>
</evidence>
<proteinExistence type="evidence at transcript level"/>
<organism evidence="2">
    <name type="scientific">Homo sapiens</name>
    <name type="common">Human</name>
    <dbReference type="NCBI Taxonomy" id="9606"/>
    <lineage>
        <taxon>Eukaryota</taxon>
        <taxon>Metazoa</taxon>
        <taxon>Chordata</taxon>
        <taxon>Craniata</taxon>
        <taxon>Vertebrata</taxon>
        <taxon>Euteleostomi</taxon>
        <taxon>Mammalia</taxon>
        <taxon>Eutheria</taxon>
        <taxon>Euarchontoglires</taxon>
        <taxon>Primates</taxon>
        <taxon>Haplorrhini</taxon>
        <taxon>Catarrhini</taxon>
        <taxon>Hominidae</taxon>
        <taxon>Homo</taxon>
    </lineage>
</organism>
<dbReference type="AlphaFoldDB" id="Q8N7E7"/>
<reference evidence="2" key="1">
    <citation type="submission" date="2002-07" db="EMBL/GenBank/DDBJ databases">
        <title>NEDO human cDNA sequencing project.</title>
        <authorList>
            <person name="Oshima A."/>
            <person name="Takahashi-Fujii A."/>
            <person name="Tanase T."/>
            <person name="Imose N."/>
            <person name="Takeuchi K."/>
            <person name="Arita M."/>
            <person name="Musashino K."/>
            <person name="Yuuki H."/>
            <person name="Hara H."/>
            <person name="Suzuki Y."/>
            <person name="Hata H."/>
            <person name="Nakagawa K."/>
            <person name="Mizuno S."/>
            <person name="Morinaga M."/>
            <person name="Kawamura M."/>
            <person name="Sugiyama T."/>
            <person name="Irie R."/>
            <person name="Otsuki T."/>
            <person name="Sato H."/>
            <person name="Nishikawa T."/>
            <person name="Sugiyama A."/>
            <person name="Kawakami B."/>
            <person name="Nagai K."/>
            <person name="Isogai T."/>
            <person name="Sugano S."/>
        </authorList>
    </citation>
    <scope>NUCLEOTIDE SEQUENCE</scope>
    <source>
        <tissue evidence="2">Testis</tissue>
    </source>
</reference>
<name>Q8N7E7_HUMAN</name>
<feature type="region of interest" description="Disordered" evidence="1">
    <location>
        <begin position="102"/>
        <end position="180"/>
    </location>
</feature>
<feature type="region of interest" description="Disordered" evidence="1">
    <location>
        <begin position="1"/>
        <end position="21"/>
    </location>
</feature>
<feature type="region of interest" description="Disordered" evidence="1">
    <location>
        <begin position="45"/>
        <end position="79"/>
    </location>
</feature>
<evidence type="ECO:0000256" key="1">
    <source>
        <dbReference type="SAM" id="MobiDB-lite"/>
    </source>
</evidence>
<dbReference type="EMBL" id="AK098581">
    <property type="protein sequence ID" value="BAC05342.1"/>
    <property type="molecule type" value="mRNA"/>
</dbReference>
<feature type="compositionally biased region" description="Polar residues" evidence="1">
    <location>
        <begin position="55"/>
        <end position="71"/>
    </location>
</feature>
<sequence>MQRGPLSPSPSDGLGALGTTYPGVHRGQGMAGLRVPAFNAGLRAITPSRAETQHPETTSSGMHREPFSSTPIAHWEGAQSPGAQSVLAMLVHRTAAYTLQVLEPKKDPRRELPATPRSWAPARQPSPLHSIRQTMPAKPSLVKRERRNQALAREAPWFPQRTQWKTSEGPGSSSGRRGRR</sequence>